<proteinExistence type="predicted"/>
<reference evidence="1" key="1">
    <citation type="submission" date="2020-11" db="EMBL/GenBank/DDBJ databases">
        <title>Bacterial whole genome sequence for Panacibacter sp. DH6.</title>
        <authorList>
            <person name="Le V."/>
            <person name="Ko S."/>
            <person name="Ahn C.-Y."/>
            <person name="Oh H.-M."/>
        </authorList>
    </citation>
    <scope>NUCLEOTIDE SEQUENCE</scope>
    <source>
        <strain evidence="1">DH6</strain>
    </source>
</reference>
<evidence type="ECO:0000313" key="2">
    <source>
        <dbReference type="Proteomes" id="UP000628448"/>
    </source>
</evidence>
<name>A0A931GZ23_9BACT</name>
<dbReference type="RefSeq" id="WP_196992045.1">
    <property type="nucleotide sequence ID" value="NZ_JADWYR010000002.1"/>
</dbReference>
<evidence type="ECO:0000313" key="1">
    <source>
        <dbReference type="EMBL" id="MBG9377986.1"/>
    </source>
</evidence>
<accession>A0A931GZ23</accession>
<organism evidence="1 2">
    <name type="scientific">Panacibacter microcysteis</name>
    <dbReference type="NCBI Taxonomy" id="2793269"/>
    <lineage>
        <taxon>Bacteria</taxon>
        <taxon>Pseudomonadati</taxon>
        <taxon>Bacteroidota</taxon>
        <taxon>Chitinophagia</taxon>
        <taxon>Chitinophagales</taxon>
        <taxon>Chitinophagaceae</taxon>
        <taxon>Panacibacter</taxon>
    </lineage>
</organism>
<dbReference type="AlphaFoldDB" id="A0A931GZ23"/>
<dbReference type="SUPFAM" id="SSF48371">
    <property type="entry name" value="ARM repeat"/>
    <property type="match status" value="1"/>
</dbReference>
<comment type="caution">
    <text evidence="1">The sequence shown here is derived from an EMBL/GenBank/DDBJ whole genome shotgun (WGS) entry which is preliminary data.</text>
</comment>
<dbReference type="EMBL" id="JADWYR010000002">
    <property type="protein sequence ID" value="MBG9377986.1"/>
    <property type="molecule type" value="Genomic_DNA"/>
</dbReference>
<dbReference type="InterPro" id="IPR016024">
    <property type="entry name" value="ARM-type_fold"/>
</dbReference>
<sequence length="184" mass="20726">MVTFADRLSGSDIRSIGNVDSVISDIKNKHDFDQLFLLLHSSDRVIAMHAADAIEKITRVHPGYLEGHEQAVATITLHAASKELQWHMVLLVPRITLYKEDQHAVIFKIIAWAKDKEQSKIVRVNALQALYELTMKDVYSKHALKKLLQHIEQENIPSLNARIKKIVHLLPECKGGGDCSCCAL</sequence>
<protein>
    <submittedName>
        <fullName evidence="1">Uncharacterized protein</fullName>
    </submittedName>
</protein>
<gene>
    <name evidence="1" type="ORF">I5907_17235</name>
</gene>
<keyword evidence="2" id="KW-1185">Reference proteome</keyword>
<dbReference type="Proteomes" id="UP000628448">
    <property type="component" value="Unassembled WGS sequence"/>
</dbReference>